<dbReference type="AlphaFoldDB" id="A0A0X1T460"/>
<dbReference type="PANTHER" id="PTHR33420:SF26">
    <property type="entry name" value="FIMBRIAL SUBUNIT"/>
    <property type="match status" value="1"/>
</dbReference>
<dbReference type="Pfam" id="PF00419">
    <property type="entry name" value="Fimbrial"/>
    <property type="match status" value="1"/>
</dbReference>
<keyword evidence="1" id="KW-0732">Signal</keyword>
<gene>
    <name evidence="3" type="ORF">AWM79_16840</name>
</gene>
<dbReference type="InterPro" id="IPR050263">
    <property type="entry name" value="Bact_Fimbrial_Adh_Pro"/>
</dbReference>
<feature type="signal peptide" evidence="1">
    <location>
        <begin position="1"/>
        <end position="23"/>
    </location>
</feature>
<feature type="chain" id="PRO_5007036010" evidence="1">
    <location>
        <begin position="24"/>
        <end position="185"/>
    </location>
</feature>
<dbReference type="STRING" id="46677.AWM79_16840"/>
<evidence type="ECO:0000256" key="1">
    <source>
        <dbReference type="SAM" id="SignalP"/>
    </source>
</evidence>
<sequence length="185" mass="18815">MKKISLTLALLGAVLGVASSAHAANGGTLNFTGALTNTSCDVSSGGGSADNIPVDLGRVSFADIGNRTESRLGTAKDIDLLVTCLQPAAENTVHMSFRPAQVDQNDPYLLTTSGAAQGVGIGLVRRENDDFLNIQDPTDTVNGVLQPSGSGSSGTLALRAVFVKNGVPTVPGAATGTVPFVLTYN</sequence>
<feature type="domain" description="Fimbrial-type adhesion" evidence="2">
    <location>
        <begin position="30"/>
        <end position="184"/>
    </location>
</feature>
<reference evidence="3 4" key="1">
    <citation type="submission" date="2016-01" db="EMBL/GenBank/DDBJ databases">
        <authorList>
            <person name="McClelland M."/>
            <person name="Jain A."/>
            <person name="Saraogi P."/>
            <person name="Mendelson R."/>
            <person name="Westerman R."/>
            <person name="SanMiguel P."/>
            <person name="Csonka L."/>
        </authorList>
    </citation>
    <scope>NUCLEOTIDE SEQUENCE [LARGE SCALE GENOMIC DNA]</scope>
    <source>
        <strain evidence="3 4">NCPPB 2472</strain>
    </source>
</reference>
<dbReference type="SUPFAM" id="SSF49401">
    <property type="entry name" value="Bacterial adhesins"/>
    <property type="match status" value="1"/>
</dbReference>
<organism evidence="3 4">
    <name type="scientific">Pseudomonas agarici</name>
    <dbReference type="NCBI Taxonomy" id="46677"/>
    <lineage>
        <taxon>Bacteria</taxon>
        <taxon>Pseudomonadati</taxon>
        <taxon>Pseudomonadota</taxon>
        <taxon>Gammaproteobacteria</taxon>
        <taxon>Pseudomonadales</taxon>
        <taxon>Pseudomonadaceae</taxon>
        <taxon>Pseudomonas</taxon>
    </lineage>
</organism>
<dbReference type="InterPro" id="IPR008966">
    <property type="entry name" value="Adhesion_dom_sf"/>
</dbReference>
<evidence type="ECO:0000313" key="4">
    <source>
        <dbReference type="Proteomes" id="UP000063229"/>
    </source>
</evidence>
<dbReference type="KEGG" id="pagb:AWM79_16840"/>
<accession>A0A0X1T460</accession>
<evidence type="ECO:0000259" key="2">
    <source>
        <dbReference type="Pfam" id="PF00419"/>
    </source>
</evidence>
<dbReference type="RefSeq" id="WP_060783327.1">
    <property type="nucleotide sequence ID" value="NZ_CP014135.1"/>
</dbReference>
<proteinExistence type="predicted"/>
<dbReference type="GO" id="GO:0043709">
    <property type="term" value="P:cell adhesion involved in single-species biofilm formation"/>
    <property type="evidence" value="ECO:0007669"/>
    <property type="project" value="TreeGrafter"/>
</dbReference>
<name>A0A0X1T460_PSEAA</name>
<dbReference type="Proteomes" id="UP000063229">
    <property type="component" value="Chromosome"/>
</dbReference>
<evidence type="ECO:0000313" key="3">
    <source>
        <dbReference type="EMBL" id="AMB86875.1"/>
    </source>
</evidence>
<dbReference type="InterPro" id="IPR000259">
    <property type="entry name" value="Adhesion_dom_fimbrial"/>
</dbReference>
<keyword evidence="4" id="KW-1185">Reference proteome</keyword>
<dbReference type="InterPro" id="IPR036937">
    <property type="entry name" value="Adhesion_dom_fimbrial_sf"/>
</dbReference>
<dbReference type="GO" id="GO:0009289">
    <property type="term" value="C:pilus"/>
    <property type="evidence" value="ECO:0007669"/>
    <property type="project" value="InterPro"/>
</dbReference>
<dbReference type="EMBL" id="CP014135">
    <property type="protein sequence ID" value="AMB86875.1"/>
    <property type="molecule type" value="Genomic_DNA"/>
</dbReference>
<protein>
    <submittedName>
        <fullName evidence="3">Fimbrial protein</fullName>
    </submittedName>
</protein>
<dbReference type="Gene3D" id="2.60.40.1090">
    <property type="entry name" value="Fimbrial-type adhesion domain"/>
    <property type="match status" value="1"/>
</dbReference>
<dbReference type="PANTHER" id="PTHR33420">
    <property type="entry name" value="FIMBRIAL SUBUNIT ELFA-RELATED"/>
    <property type="match status" value="1"/>
</dbReference>